<dbReference type="EMBL" id="CAJPEX010000255">
    <property type="protein sequence ID" value="CAG0914639.1"/>
    <property type="molecule type" value="Genomic_DNA"/>
</dbReference>
<evidence type="ECO:0000256" key="1">
    <source>
        <dbReference type="SAM" id="MobiDB-lite"/>
    </source>
</evidence>
<reference evidence="2" key="1">
    <citation type="submission" date="2020-11" db="EMBL/GenBank/DDBJ databases">
        <authorList>
            <person name="Tran Van P."/>
        </authorList>
    </citation>
    <scope>NUCLEOTIDE SEQUENCE</scope>
</reference>
<keyword evidence="3" id="KW-1185">Reference proteome</keyword>
<proteinExistence type="predicted"/>
<organism evidence="2">
    <name type="scientific">Notodromas monacha</name>
    <dbReference type="NCBI Taxonomy" id="399045"/>
    <lineage>
        <taxon>Eukaryota</taxon>
        <taxon>Metazoa</taxon>
        <taxon>Ecdysozoa</taxon>
        <taxon>Arthropoda</taxon>
        <taxon>Crustacea</taxon>
        <taxon>Oligostraca</taxon>
        <taxon>Ostracoda</taxon>
        <taxon>Podocopa</taxon>
        <taxon>Podocopida</taxon>
        <taxon>Cypridocopina</taxon>
        <taxon>Cypridoidea</taxon>
        <taxon>Cyprididae</taxon>
        <taxon>Notodromas</taxon>
    </lineage>
</organism>
<dbReference type="AlphaFoldDB" id="A0A7R9BFS5"/>
<evidence type="ECO:0000313" key="3">
    <source>
        <dbReference type="Proteomes" id="UP000678499"/>
    </source>
</evidence>
<dbReference type="InterPro" id="IPR035979">
    <property type="entry name" value="RBD_domain_sf"/>
</dbReference>
<gene>
    <name evidence="2" type="ORF">NMOB1V02_LOCUS2318</name>
</gene>
<feature type="region of interest" description="Disordered" evidence="1">
    <location>
        <begin position="261"/>
        <end position="281"/>
    </location>
</feature>
<name>A0A7R9BFS5_9CRUS</name>
<dbReference type="GO" id="GO:0003676">
    <property type="term" value="F:nucleic acid binding"/>
    <property type="evidence" value="ECO:0007669"/>
    <property type="project" value="InterPro"/>
</dbReference>
<evidence type="ECO:0000313" key="2">
    <source>
        <dbReference type="EMBL" id="CAD7274487.1"/>
    </source>
</evidence>
<dbReference type="SUPFAM" id="SSF54928">
    <property type="entry name" value="RNA-binding domain, RBD"/>
    <property type="match status" value="2"/>
</dbReference>
<feature type="compositionally biased region" description="Basic and acidic residues" evidence="1">
    <location>
        <begin position="261"/>
        <end position="271"/>
    </location>
</feature>
<protein>
    <submittedName>
        <fullName evidence="2">Uncharacterized protein</fullName>
    </submittedName>
</protein>
<dbReference type="CDD" id="cd00590">
    <property type="entry name" value="RRM_SF"/>
    <property type="match status" value="1"/>
</dbReference>
<sequence>MCSVEEASVAPFLNGDISQVIEVVIVEKVTEKPTLTFPKNQALSDHREHDLPFVTDRRACGHIIGTRILTTNDVGFANFAEPESANRAVQLFHGMRIGRDTLNVVEQAKEERPSSTGTSMNSNINGTRFEEPFELHQTDVISNTHRWTVKSISTSLFDCNDEDFPKLHFTETDAFEKQNDKTPPELEADIDLRSLACDELRQIEAAYPNLSVEEVTRTIFSNSRRKSVVPQSGEGNDDEMQILRGKSDPVASLGFGREDHTVLDDRDDVNPRPEQIPNGCNSMPCKAVTDEFNDRYVRYSVPAIGIVTESISEKYENFDKLGGSPPDVKRYMNLPPGFSMSDLFKSNYFREETDGAVESGSFVCKMKIAGECYLELLKEKSPHVDGVQLSGSQDISAMLEMFASQLKNGAYDSTETVKSRHCEPWRSPFLVKSTDGATCVGVKSAEALDGYGLVTDVRLNKRHGLVLIEFRDRSSAENALKVMKNFCWEGVPFMFDFTTLDWESLLNFAEMRS</sequence>
<dbReference type="Proteomes" id="UP000678499">
    <property type="component" value="Unassembled WGS sequence"/>
</dbReference>
<dbReference type="EMBL" id="OA882292">
    <property type="protein sequence ID" value="CAD7274487.1"/>
    <property type="molecule type" value="Genomic_DNA"/>
</dbReference>
<accession>A0A7R9BFS5</accession>